<dbReference type="AlphaFoldDB" id="A0A0P7UKU5"/>
<dbReference type="EMBL" id="JARO02003451">
    <property type="protein sequence ID" value="KPP70472.1"/>
    <property type="molecule type" value="Genomic_DNA"/>
</dbReference>
<evidence type="ECO:0000313" key="4">
    <source>
        <dbReference type="Proteomes" id="UP000034805"/>
    </source>
</evidence>
<dbReference type="GO" id="GO:0005737">
    <property type="term" value="C:cytoplasm"/>
    <property type="evidence" value="ECO:0007669"/>
    <property type="project" value="TreeGrafter"/>
</dbReference>
<accession>A0A0P7UKU5</accession>
<feature type="domain" description="PARP catalytic" evidence="2">
    <location>
        <begin position="27"/>
        <end position="111"/>
    </location>
</feature>
<name>A0A0P7UKU5_SCLFO</name>
<dbReference type="Proteomes" id="UP000034805">
    <property type="component" value="Unassembled WGS sequence"/>
</dbReference>
<comment type="caution">
    <text evidence="3">The sequence shown here is derived from an EMBL/GenBank/DDBJ whole genome shotgun (WGS) entry which is preliminary data.</text>
</comment>
<evidence type="ECO:0000256" key="1">
    <source>
        <dbReference type="ARBA" id="ARBA00024347"/>
    </source>
</evidence>
<dbReference type="Gene3D" id="3.90.175.10">
    <property type="entry name" value="Diphtheria Toxin, domain 1"/>
    <property type="match status" value="1"/>
</dbReference>
<gene>
    <name evidence="3" type="ORF">Z043_110699</name>
</gene>
<proteinExistence type="inferred from homology"/>
<dbReference type="GO" id="GO:0003950">
    <property type="term" value="F:NAD+ poly-ADP-ribosyltransferase activity"/>
    <property type="evidence" value="ECO:0007669"/>
    <property type="project" value="InterPro"/>
</dbReference>
<organism evidence="3 4">
    <name type="scientific">Scleropages formosus</name>
    <name type="common">Asian bonytongue</name>
    <name type="synonym">Osteoglossum formosum</name>
    <dbReference type="NCBI Taxonomy" id="113540"/>
    <lineage>
        <taxon>Eukaryota</taxon>
        <taxon>Metazoa</taxon>
        <taxon>Chordata</taxon>
        <taxon>Craniata</taxon>
        <taxon>Vertebrata</taxon>
        <taxon>Euteleostomi</taxon>
        <taxon>Actinopterygii</taxon>
        <taxon>Neopterygii</taxon>
        <taxon>Teleostei</taxon>
        <taxon>Osteoglossocephala</taxon>
        <taxon>Osteoglossomorpha</taxon>
        <taxon>Osteoglossiformes</taxon>
        <taxon>Osteoglossidae</taxon>
        <taxon>Scleropages</taxon>
    </lineage>
</organism>
<protein>
    <submittedName>
        <fullName evidence="3">Gig2-like protein CauO-like</fullName>
    </submittedName>
</protein>
<dbReference type="Pfam" id="PF00644">
    <property type="entry name" value="PARP"/>
    <property type="match status" value="1"/>
</dbReference>
<dbReference type="PANTHER" id="PTHR36542:SF7">
    <property type="entry name" value="GIG2-LIKE PROTEIN DREO"/>
    <property type="match status" value="1"/>
</dbReference>
<dbReference type="SUPFAM" id="SSF56399">
    <property type="entry name" value="ADP-ribosylation"/>
    <property type="match status" value="1"/>
</dbReference>
<dbReference type="InterPro" id="IPR012317">
    <property type="entry name" value="Poly(ADP-ribose)pol_cat_dom"/>
</dbReference>
<reference evidence="3 4" key="1">
    <citation type="submission" date="2015-08" db="EMBL/GenBank/DDBJ databases">
        <title>The genome of the Asian arowana (Scleropages formosus).</title>
        <authorList>
            <person name="Tan M.H."/>
            <person name="Gan H.M."/>
            <person name="Croft L.J."/>
            <person name="Austin C.M."/>
        </authorList>
    </citation>
    <scope>NUCLEOTIDE SEQUENCE [LARGE SCALE GENOMIC DNA]</scope>
    <source>
        <strain evidence="3">Aro1</strain>
    </source>
</reference>
<dbReference type="STRING" id="113540.ENSSFOP00015012107"/>
<comment type="similarity">
    <text evidence="1">Belongs to the ARTD/PARP family.</text>
</comment>
<evidence type="ECO:0000259" key="2">
    <source>
        <dbReference type="Pfam" id="PF00644"/>
    </source>
</evidence>
<dbReference type="PANTHER" id="PTHR36542">
    <property type="entry name" value="GIG2-LIKE PROTEIN DRED-RELATED"/>
    <property type="match status" value="1"/>
</dbReference>
<sequence length="337" mass="37568">MYALKMSITFSGWEAVKDRKNLSANEEPKKGHCYMMYHGTHLQNAKTIISRGFQPSKDGLLGPGVYVSRNIEKAKCYPLTVDKKDKVVFKLQVRVGKVKKINCDNHPMQKTWHQNGFDCAWVPPNSSISSIRSGREEDCVWDPSRISIVDVACCVDPATRKELRRLIQHNNRSGGECDLCHEESDCNPHPVQSCWQCGKTICAFQQKHHLYSYNIDAQKEWVWDHCAVLEADVGQECKGAPDIRAFTDSPAGTVDSLMRGAKAECFQPVTSRPQPTHICTHADSQLSMLIPPRGTDIKKAVHGSLASQGLAMQRGAGDAPRAGCQSITRHLRNESPL</sequence>
<evidence type="ECO:0000313" key="3">
    <source>
        <dbReference type="EMBL" id="KPP70472.1"/>
    </source>
</evidence>